<keyword evidence="4 6" id="KW-0067">ATP-binding</keyword>
<comment type="similarity">
    <text evidence="1">Belongs to the ABC transporter superfamily.</text>
</comment>
<dbReference type="GO" id="GO:0005524">
    <property type="term" value="F:ATP binding"/>
    <property type="evidence" value="ECO:0007669"/>
    <property type="project" value="UniProtKB-KW"/>
</dbReference>
<evidence type="ECO:0000256" key="1">
    <source>
        <dbReference type="ARBA" id="ARBA00005417"/>
    </source>
</evidence>
<reference evidence="6 7" key="1">
    <citation type="submission" date="2019-03" db="EMBL/GenBank/DDBJ databases">
        <title>Sequencing the genomes of 1000 actinobacteria strains.</title>
        <authorList>
            <person name="Klenk H.-P."/>
        </authorList>
    </citation>
    <scope>NUCLEOTIDE SEQUENCE [LARGE SCALE GENOMIC DNA]</scope>
    <source>
        <strain evidence="6 7">DSM 43805</strain>
    </source>
</reference>
<name>A0A4R6J7N7_9ACTN</name>
<comment type="caution">
    <text evidence="6">The sequence shown here is derived from an EMBL/GenBank/DDBJ whole genome shotgun (WGS) entry which is preliminary data.</text>
</comment>
<dbReference type="Pfam" id="PF00005">
    <property type="entry name" value="ABC_tran"/>
    <property type="match status" value="2"/>
</dbReference>
<organism evidence="6 7">
    <name type="scientific">Paractinoplanes brasiliensis</name>
    <dbReference type="NCBI Taxonomy" id="52695"/>
    <lineage>
        <taxon>Bacteria</taxon>
        <taxon>Bacillati</taxon>
        <taxon>Actinomycetota</taxon>
        <taxon>Actinomycetes</taxon>
        <taxon>Micromonosporales</taxon>
        <taxon>Micromonosporaceae</taxon>
        <taxon>Paractinoplanes</taxon>
    </lineage>
</organism>
<dbReference type="InterPro" id="IPR027417">
    <property type="entry name" value="P-loop_NTPase"/>
</dbReference>
<dbReference type="PROSITE" id="PS50893">
    <property type="entry name" value="ABC_TRANSPORTER_2"/>
    <property type="match status" value="2"/>
</dbReference>
<feature type="domain" description="ABC transporter" evidence="5">
    <location>
        <begin position="7"/>
        <end position="255"/>
    </location>
</feature>
<dbReference type="Gene3D" id="3.40.50.300">
    <property type="entry name" value="P-loop containing nucleotide triphosphate hydrolases"/>
    <property type="match status" value="2"/>
</dbReference>
<evidence type="ECO:0000256" key="4">
    <source>
        <dbReference type="ARBA" id="ARBA00022840"/>
    </source>
</evidence>
<dbReference type="CDD" id="cd03257">
    <property type="entry name" value="ABC_NikE_OppD_transporters"/>
    <property type="match status" value="2"/>
</dbReference>
<dbReference type="PANTHER" id="PTHR43776">
    <property type="entry name" value="TRANSPORT ATP-BINDING PROTEIN"/>
    <property type="match status" value="1"/>
</dbReference>
<evidence type="ECO:0000256" key="2">
    <source>
        <dbReference type="ARBA" id="ARBA00022448"/>
    </source>
</evidence>
<feature type="domain" description="ABC transporter" evidence="5">
    <location>
        <begin position="263"/>
        <end position="511"/>
    </location>
</feature>
<evidence type="ECO:0000259" key="5">
    <source>
        <dbReference type="PROSITE" id="PS50893"/>
    </source>
</evidence>
<dbReference type="InterPro" id="IPR003593">
    <property type="entry name" value="AAA+_ATPase"/>
</dbReference>
<gene>
    <name evidence="6" type="ORF">C8E87_6970</name>
</gene>
<evidence type="ECO:0000313" key="7">
    <source>
        <dbReference type="Proteomes" id="UP000294901"/>
    </source>
</evidence>
<keyword evidence="7" id="KW-1185">Reference proteome</keyword>
<dbReference type="GO" id="GO:0055085">
    <property type="term" value="P:transmembrane transport"/>
    <property type="evidence" value="ECO:0007669"/>
    <property type="project" value="UniProtKB-ARBA"/>
</dbReference>
<dbReference type="AlphaFoldDB" id="A0A4R6J7N7"/>
<keyword evidence="3" id="KW-0547">Nucleotide-binding</keyword>
<protein>
    <submittedName>
        <fullName evidence="6">Peptide/nickel transport system ATP-binding protein</fullName>
    </submittedName>
</protein>
<dbReference type="SUPFAM" id="SSF52540">
    <property type="entry name" value="P-loop containing nucleoside triphosphate hydrolases"/>
    <property type="match status" value="2"/>
</dbReference>
<evidence type="ECO:0000313" key="6">
    <source>
        <dbReference type="EMBL" id="TDO31544.1"/>
    </source>
</evidence>
<dbReference type="InterPro" id="IPR017871">
    <property type="entry name" value="ABC_transporter-like_CS"/>
</dbReference>
<dbReference type="Proteomes" id="UP000294901">
    <property type="component" value="Unassembled WGS sequence"/>
</dbReference>
<sequence length="528" mass="57001">MNALVRVRGLSVAYTVAGRRIDALHDVGLAVRPGETVAVVGESGCGKTTLARALVGLLPAAAQVVADTIEVAGRELKDADDRAFRTVRGSVVGFVPQDPATALNPTMRVGAQVAEAVRRRPDVARRAVRAEVVALLEAAGLDEAERRARQYPHELSGGMRQRVLTAMALAGNPRLLIADEPTSALDVIARTRVLDHLRRLAAHRNLSLLLITHDLAVAAEYAQRIVAMHAGRVIEHRPVRRFEAAPGQNGARRPPLAEAPPILRLEDVSKVFRLPRASRAGETVRAVDQLTLTVARGQTLGLVGRSGAGKTTTLRIAGALERPDTGRVILDGVDITGWSPRRLRPLRRRFQLVHQNPYASLDPAFTVEQTVTEPLLSFRIGDRTTRQAAARELLDRVGLPRAYLNRRPDELSGGQCQRVAIARALALHPSLLLLDEPVSALDAAVQDQILTLLATLQRDLGLSYLLVSHDLAVVARLADHVAVLDHGRLVEHGTTNEVFAAPADDITRHLLAAIPAVPPRGPTGRDRA</sequence>
<dbReference type="EMBL" id="SNWR01000002">
    <property type="protein sequence ID" value="TDO31544.1"/>
    <property type="molecule type" value="Genomic_DNA"/>
</dbReference>
<dbReference type="SMART" id="SM00382">
    <property type="entry name" value="AAA"/>
    <property type="match status" value="2"/>
</dbReference>
<dbReference type="InterPro" id="IPR003439">
    <property type="entry name" value="ABC_transporter-like_ATP-bd"/>
</dbReference>
<dbReference type="PROSITE" id="PS00211">
    <property type="entry name" value="ABC_TRANSPORTER_1"/>
    <property type="match status" value="1"/>
</dbReference>
<accession>A0A4R6J7N7</accession>
<proteinExistence type="inferred from homology"/>
<dbReference type="NCBIfam" id="NF007739">
    <property type="entry name" value="PRK10419.1"/>
    <property type="match status" value="2"/>
</dbReference>
<dbReference type="InterPro" id="IPR050319">
    <property type="entry name" value="ABC_transp_ATP-bind"/>
</dbReference>
<keyword evidence="2" id="KW-0813">Transport</keyword>
<dbReference type="RefSeq" id="WP_203720840.1">
    <property type="nucleotide sequence ID" value="NZ_BOMD01000080.1"/>
</dbReference>
<evidence type="ECO:0000256" key="3">
    <source>
        <dbReference type="ARBA" id="ARBA00022741"/>
    </source>
</evidence>
<dbReference type="GO" id="GO:0016887">
    <property type="term" value="F:ATP hydrolysis activity"/>
    <property type="evidence" value="ECO:0007669"/>
    <property type="project" value="InterPro"/>
</dbReference>
<dbReference type="PANTHER" id="PTHR43776:SF7">
    <property type="entry name" value="D,D-DIPEPTIDE TRANSPORT ATP-BINDING PROTEIN DDPF-RELATED"/>
    <property type="match status" value="1"/>
</dbReference>